<evidence type="ECO:0000259" key="1">
    <source>
        <dbReference type="Pfam" id="PF00248"/>
    </source>
</evidence>
<gene>
    <name evidence="2" type="ORF">METZ01_LOCUS301447</name>
</gene>
<dbReference type="InterPro" id="IPR036812">
    <property type="entry name" value="NAD(P)_OxRdtase_dom_sf"/>
</dbReference>
<name>A0A382MHX3_9ZZZZ</name>
<dbReference type="CDD" id="cd19100">
    <property type="entry name" value="AKR_unchar"/>
    <property type="match status" value="1"/>
</dbReference>
<dbReference type="InterPro" id="IPR023210">
    <property type="entry name" value="NADP_OxRdtase_dom"/>
</dbReference>
<sequence length="282" mass="31305">MAIPKRILGSTGAEVTALGLGGVCWNLADEDAQAVEVVHHAIDRGITYLDVASGYKDSERRLGLALKERDRDQLFVATKCIKRSGDDVKGEIADSFARLELDVIDLMQLHAIDQEDDLSEVLREDGALRVIEEYREAGKIRFVGLTGHTHPEGFVRAMGKYDFDTILNPMGAVNRMWNDFSKITLPAARSRGMGVVGMKVMAYGQVPADERSSFLRYSMSLPLDVAIVGMDTVEQVEENVRVAESFVPLSPQEEEELLATALELVPTVKKELWWLPEQRLAS</sequence>
<feature type="domain" description="NADP-dependent oxidoreductase" evidence="1">
    <location>
        <begin position="18"/>
        <end position="206"/>
    </location>
</feature>
<evidence type="ECO:0000313" key="2">
    <source>
        <dbReference type="EMBL" id="SVC48593.1"/>
    </source>
</evidence>
<protein>
    <recommendedName>
        <fullName evidence="1">NADP-dependent oxidoreductase domain-containing protein</fullName>
    </recommendedName>
</protein>
<dbReference type="Pfam" id="PF00248">
    <property type="entry name" value="Aldo_ket_red"/>
    <property type="match status" value="1"/>
</dbReference>
<dbReference type="SUPFAM" id="SSF51430">
    <property type="entry name" value="NAD(P)-linked oxidoreductase"/>
    <property type="match status" value="1"/>
</dbReference>
<accession>A0A382MHX3</accession>
<dbReference type="PANTHER" id="PTHR43312:SF1">
    <property type="entry name" value="NADP-DEPENDENT OXIDOREDUCTASE DOMAIN-CONTAINING PROTEIN"/>
    <property type="match status" value="1"/>
</dbReference>
<dbReference type="EMBL" id="UINC01093847">
    <property type="protein sequence ID" value="SVC48593.1"/>
    <property type="molecule type" value="Genomic_DNA"/>
</dbReference>
<reference evidence="2" key="1">
    <citation type="submission" date="2018-05" db="EMBL/GenBank/DDBJ databases">
        <authorList>
            <person name="Lanie J.A."/>
            <person name="Ng W.-L."/>
            <person name="Kazmierczak K.M."/>
            <person name="Andrzejewski T.M."/>
            <person name="Davidsen T.M."/>
            <person name="Wayne K.J."/>
            <person name="Tettelin H."/>
            <person name="Glass J.I."/>
            <person name="Rusch D."/>
            <person name="Podicherti R."/>
            <person name="Tsui H.-C.T."/>
            <person name="Winkler M.E."/>
        </authorList>
    </citation>
    <scope>NUCLEOTIDE SEQUENCE</scope>
</reference>
<proteinExistence type="predicted"/>
<dbReference type="PANTHER" id="PTHR43312">
    <property type="entry name" value="D-THREO-ALDOSE 1-DEHYDROGENASE"/>
    <property type="match status" value="1"/>
</dbReference>
<dbReference type="InterPro" id="IPR053135">
    <property type="entry name" value="AKR2_Oxidoreductase"/>
</dbReference>
<organism evidence="2">
    <name type="scientific">marine metagenome</name>
    <dbReference type="NCBI Taxonomy" id="408172"/>
    <lineage>
        <taxon>unclassified sequences</taxon>
        <taxon>metagenomes</taxon>
        <taxon>ecological metagenomes</taxon>
    </lineage>
</organism>
<dbReference type="Gene3D" id="3.20.20.100">
    <property type="entry name" value="NADP-dependent oxidoreductase domain"/>
    <property type="match status" value="1"/>
</dbReference>
<dbReference type="AlphaFoldDB" id="A0A382MHX3"/>